<dbReference type="Gene3D" id="4.10.1250.10">
    <property type="entry name" value="Aminomethyltransferase fragment"/>
    <property type="match status" value="1"/>
</dbReference>
<dbReference type="GO" id="GO:0006546">
    <property type="term" value="P:glycine catabolic process"/>
    <property type="evidence" value="ECO:0007669"/>
    <property type="project" value="InterPro"/>
</dbReference>
<dbReference type="Gene3D" id="3.30.1360.120">
    <property type="entry name" value="Probable tRNA modification gtpase trme, domain 1"/>
    <property type="match status" value="1"/>
</dbReference>
<evidence type="ECO:0000256" key="3">
    <source>
        <dbReference type="ARBA" id="ARBA00022576"/>
    </source>
</evidence>
<dbReference type="GO" id="GO:0004047">
    <property type="term" value="F:aminomethyltransferase activity"/>
    <property type="evidence" value="ECO:0007669"/>
    <property type="project" value="UniProtKB-EC"/>
</dbReference>
<dbReference type="PANTHER" id="PTHR43757">
    <property type="entry name" value="AMINOMETHYLTRANSFERASE"/>
    <property type="match status" value="1"/>
</dbReference>
<dbReference type="NCBIfam" id="NF001567">
    <property type="entry name" value="PRK00389.1"/>
    <property type="match status" value="1"/>
</dbReference>
<keyword evidence="4" id="KW-0808">Transferase</keyword>
<comment type="similarity">
    <text evidence="1">Belongs to the GcvT family.</text>
</comment>
<dbReference type="SUPFAM" id="SSF103025">
    <property type="entry name" value="Folate-binding domain"/>
    <property type="match status" value="1"/>
</dbReference>
<gene>
    <name evidence="10" type="ordered locus">Emin_1354</name>
</gene>
<dbReference type="GO" id="GO:0008483">
    <property type="term" value="F:transaminase activity"/>
    <property type="evidence" value="ECO:0007669"/>
    <property type="project" value="UniProtKB-KW"/>
</dbReference>
<dbReference type="EC" id="2.1.2.10" evidence="2"/>
<evidence type="ECO:0000256" key="5">
    <source>
        <dbReference type="ARBA" id="ARBA00031395"/>
    </source>
</evidence>
<dbReference type="InterPro" id="IPR027266">
    <property type="entry name" value="TrmE/GcvT-like"/>
</dbReference>
<dbReference type="SUPFAM" id="SSF101790">
    <property type="entry name" value="Aminomethyltransferase beta-barrel domain"/>
    <property type="match status" value="1"/>
</dbReference>
<dbReference type="Pfam" id="PF08669">
    <property type="entry name" value="GCV_T_C"/>
    <property type="match status" value="1"/>
</dbReference>
<proteinExistence type="inferred from homology"/>
<evidence type="ECO:0000313" key="10">
    <source>
        <dbReference type="EMBL" id="ACC98904.1"/>
    </source>
</evidence>
<dbReference type="Pfam" id="PF01571">
    <property type="entry name" value="GCV_T"/>
    <property type="match status" value="1"/>
</dbReference>
<dbReference type="Gene3D" id="2.40.30.110">
    <property type="entry name" value="Aminomethyltransferase beta-barrel domains"/>
    <property type="match status" value="1"/>
</dbReference>
<keyword evidence="11" id="KW-1185">Reference proteome</keyword>
<dbReference type="PIRSF" id="PIRSF006487">
    <property type="entry name" value="GcvT"/>
    <property type="match status" value="1"/>
</dbReference>
<evidence type="ECO:0000256" key="1">
    <source>
        <dbReference type="ARBA" id="ARBA00008609"/>
    </source>
</evidence>
<dbReference type="InterPro" id="IPR006222">
    <property type="entry name" value="GCVT_N"/>
</dbReference>
<feature type="binding site" evidence="7">
    <location>
        <position position="211"/>
    </location>
    <ligand>
        <name>substrate</name>
    </ligand>
</feature>
<accession>B2KEF8</accession>
<dbReference type="EMBL" id="CP001055">
    <property type="protein sequence ID" value="ACC98904.1"/>
    <property type="molecule type" value="Genomic_DNA"/>
</dbReference>
<dbReference type="AlphaFoldDB" id="B2KEF8"/>
<keyword evidence="3" id="KW-0032">Aminotransferase</keyword>
<name>B2KEF8_ELUMP</name>
<dbReference type="Gene3D" id="3.30.70.1400">
    <property type="entry name" value="Aminomethyltransferase beta-barrel domains"/>
    <property type="match status" value="1"/>
</dbReference>
<feature type="domain" description="GCVT N-terminal" evidence="8">
    <location>
        <begin position="24"/>
        <end position="274"/>
    </location>
</feature>
<organism evidence="10 11">
    <name type="scientific">Elusimicrobium minutum (strain Pei191)</name>
    <dbReference type="NCBI Taxonomy" id="445932"/>
    <lineage>
        <taxon>Bacteria</taxon>
        <taxon>Pseudomonadati</taxon>
        <taxon>Elusimicrobiota</taxon>
        <taxon>Elusimicrobia</taxon>
        <taxon>Elusimicrobiales</taxon>
        <taxon>Elusimicrobiaceae</taxon>
        <taxon>Elusimicrobium</taxon>
    </lineage>
</organism>
<evidence type="ECO:0000256" key="4">
    <source>
        <dbReference type="ARBA" id="ARBA00022679"/>
    </source>
</evidence>
<protein>
    <recommendedName>
        <fullName evidence="2">aminomethyltransferase</fullName>
        <ecNumber evidence="2">2.1.2.10</ecNumber>
    </recommendedName>
    <alternativeName>
        <fullName evidence="5">Glycine cleavage system T protein</fullName>
    </alternativeName>
</protein>
<evidence type="ECO:0000256" key="2">
    <source>
        <dbReference type="ARBA" id="ARBA00012616"/>
    </source>
</evidence>
<dbReference type="PANTHER" id="PTHR43757:SF2">
    <property type="entry name" value="AMINOMETHYLTRANSFERASE, MITOCHONDRIAL"/>
    <property type="match status" value="1"/>
</dbReference>
<dbReference type="STRING" id="445932.Emin_1354"/>
<feature type="domain" description="Aminomethyltransferase C-terminal" evidence="9">
    <location>
        <begin position="294"/>
        <end position="365"/>
    </location>
</feature>
<dbReference type="NCBIfam" id="TIGR00528">
    <property type="entry name" value="gcvT"/>
    <property type="match status" value="1"/>
</dbReference>
<dbReference type="GO" id="GO:0005960">
    <property type="term" value="C:glycine cleavage complex"/>
    <property type="evidence" value="ECO:0007669"/>
    <property type="project" value="InterPro"/>
</dbReference>
<evidence type="ECO:0000259" key="8">
    <source>
        <dbReference type="Pfam" id="PF01571"/>
    </source>
</evidence>
<dbReference type="KEGG" id="emi:Emin_1354"/>
<evidence type="ECO:0000259" key="9">
    <source>
        <dbReference type="Pfam" id="PF08669"/>
    </source>
</evidence>
<evidence type="ECO:0000313" key="11">
    <source>
        <dbReference type="Proteomes" id="UP000001029"/>
    </source>
</evidence>
<dbReference type="Proteomes" id="UP000001029">
    <property type="component" value="Chromosome"/>
</dbReference>
<sequence length="371" mass="40996">MFIPHKYGGLMAHSTDIQLQRTPLHKACVKAGGKMVDFHGWELPIQFAGIIAEHKSVREHAGIFDVSHMGQLLMTGRDVHKFLEYVTSNKIKNSPSQGTYTHVLNEKGGVVDDVVAFCKEEGKFLVVVNSATTHKDFKYFSKMTAGFDVVVEDLSSEFGMVAVQGPEAMSHAEKLVPGISELPRFNIKEVVLFGQRCLITRTGYTGEDGLEIMAPHKAIVDIWNFFIDLGAAPCGLGARDVLRLEAGYLLYGVDVDDEHTSYEASCGWVVKLDKPDFVAKAILAKQKEEGVKIKLTSFQLTGPGVPREHCKVFFKGEEIGSLTSGTYSPIFKGIGKGYVNRILEIDDEVEIESGARKMTAKVVKSFYKNRV</sequence>
<dbReference type="InterPro" id="IPR013977">
    <property type="entry name" value="GcvT_C"/>
</dbReference>
<evidence type="ECO:0000256" key="7">
    <source>
        <dbReference type="PIRSR" id="PIRSR006487-1"/>
    </source>
</evidence>
<dbReference type="InterPro" id="IPR028896">
    <property type="entry name" value="GcvT/YgfZ/DmdA"/>
</dbReference>
<reference evidence="10 11" key="1">
    <citation type="journal article" date="2009" name="Appl. Environ. Microbiol.">
        <title>Genomic analysis of 'Elusimicrobium minutum,' the first cultivated representative of the phylum 'Elusimicrobia' (formerly termite group 1).</title>
        <authorList>
            <person name="Herlemann D.P.R."/>
            <person name="Geissinger O."/>
            <person name="Ikeda-Ohtsubo W."/>
            <person name="Kunin V."/>
            <person name="Sun H."/>
            <person name="Lapidus A."/>
            <person name="Hugenholtz P."/>
            <person name="Brune A."/>
        </authorList>
    </citation>
    <scope>NUCLEOTIDE SEQUENCE [LARGE SCALE GENOMIC DNA]</scope>
    <source>
        <strain evidence="10 11">Pei191</strain>
    </source>
</reference>
<dbReference type="HOGENOM" id="CLU_007884_10_2_0"/>
<evidence type="ECO:0000256" key="6">
    <source>
        <dbReference type="ARBA" id="ARBA00047665"/>
    </source>
</evidence>
<dbReference type="InterPro" id="IPR029043">
    <property type="entry name" value="GcvT/YgfZ_C"/>
</dbReference>
<dbReference type="InterPro" id="IPR006223">
    <property type="entry name" value="GcvT"/>
</dbReference>
<comment type="catalytic activity">
    <reaction evidence="6">
        <text>N(6)-[(R)-S(8)-aminomethyldihydrolipoyl]-L-lysyl-[protein] + (6S)-5,6,7,8-tetrahydrofolate = N(6)-[(R)-dihydrolipoyl]-L-lysyl-[protein] + (6R)-5,10-methylene-5,6,7,8-tetrahydrofolate + NH4(+)</text>
        <dbReference type="Rhea" id="RHEA:16945"/>
        <dbReference type="Rhea" id="RHEA-COMP:10475"/>
        <dbReference type="Rhea" id="RHEA-COMP:10492"/>
        <dbReference type="ChEBI" id="CHEBI:15636"/>
        <dbReference type="ChEBI" id="CHEBI:28938"/>
        <dbReference type="ChEBI" id="CHEBI:57453"/>
        <dbReference type="ChEBI" id="CHEBI:83100"/>
        <dbReference type="ChEBI" id="CHEBI:83143"/>
        <dbReference type="EC" id="2.1.2.10"/>
    </reaction>
</comment>